<feature type="compositionally biased region" description="Basic and acidic residues" evidence="1">
    <location>
        <begin position="321"/>
        <end position="337"/>
    </location>
</feature>
<evidence type="ECO:0000256" key="1">
    <source>
        <dbReference type="SAM" id="MobiDB-lite"/>
    </source>
</evidence>
<evidence type="ECO:0000313" key="3">
    <source>
        <dbReference type="EMBL" id="GBP83057.1"/>
    </source>
</evidence>
<evidence type="ECO:0000313" key="4">
    <source>
        <dbReference type="Proteomes" id="UP000299102"/>
    </source>
</evidence>
<feature type="region of interest" description="Disordered" evidence="1">
    <location>
        <begin position="390"/>
        <end position="421"/>
    </location>
</feature>
<name>A0A4C1Z8S6_EUMVA</name>
<dbReference type="EMBL" id="BGZK01001602">
    <property type="protein sequence ID" value="GBP83057.1"/>
    <property type="molecule type" value="Genomic_DNA"/>
</dbReference>
<dbReference type="Proteomes" id="UP000299102">
    <property type="component" value="Unassembled WGS sequence"/>
</dbReference>
<evidence type="ECO:0000256" key="2">
    <source>
        <dbReference type="SAM" id="SignalP"/>
    </source>
</evidence>
<dbReference type="AlphaFoldDB" id="A0A4C1Z8S6"/>
<keyword evidence="2" id="KW-0732">Signal</keyword>
<dbReference type="InterPro" id="IPR031959">
    <property type="entry name" value="DUF4779"/>
</dbReference>
<gene>
    <name evidence="3" type="ORF">EVAR_31857_1</name>
</gene>
<feature type="chain" id="PRO_5020041679" evidence="2">
    <location>
        <begin position="18"/>
        <end position="448"/>
    </location>
</feature>
<feature type="region of interest" description="Disordered" evidence="1">
    <location>
        <begin position="244"/>
        <end position="291"/>
    </location>
</feature>
<dbReference type="OrthoDB" id="7464143at2759"/>
<organism evidence="3 4">
    <name type="scientific">Eumeta variegata</name>
    <name type="common">Bagworm moth</name>
    <name type="synonym">Eumeta japonica</name>
    <dbReference type="NCBI Taxonomy" id="151549"/>
    <lineage>
        <taxon>Eukaryota</taxon>
        <taxon>Metazoa</taxon>
        <taxon>Ecdysozoa</taxon>
        <taxon>Arthropoda</taxon>
        <taxon>Hexapoda</taxon>
        <taxon>Insecta</taxon>
        <taxon>Pterygota</taxon>
        <taxon>Neoptera</taxon>
        <taxon>Endopterygota</taxon>
        <taxon>Lepidoptera</taxon>
        <taxon>Glossata</taxon>
        <taxon>Ditrysia</taxon>
        <taxon>Tineoidea</taxon>
        <taxon>Psychidae</taxon>
        <taxon>Oiketicinae</taxon>
        <taxon>Eumeta</taxon>
    </lineage>
</organism>
<sequence length="448" mass="51203">MLTTYCMASLIATLALGEMRSSVQHMYVSQSKVGTNRSPEHSGYVYSKYNDSPGTYMEFGTSDGDYKYGRPMETSVVTPPISMTHERLKSLAEMDEAMARYGGGEFHIDDEDVRTNSMGSYDVWPFFYHTPYEFLGDMETIKDKRYVEGTTGIIPVYEPMNGELPPKYSEIKTDIYNQDNHIITDKVKPYYSVDLNHHDNKILNDEDVMSFKGVENDYWSQNFGNKGGERYYDIDDYIRRNKPIDKNTYGSHSSDSQKFEVGESATEKGFEKKHEFDKHEKGDHKTDEHKEGYEKAGHNSQAFKDFLDTFANRFAAVKKQADNKYAKKNSQDKGEKKKGYHRVYHKDEYKVDNEFYDNNHNSAQAEEKGNGSSDFKDAAGFLQSHVAAAEGSAAGAHHKTGNSGNYEFDKSHSGHDSSQGLEKHVDNFRDIIKETSGNNYIDYDHHRI</sequence>
<feature type="signal peptide" evidence="2">
    <location>
        <begin position="1"/>
        <end position="17"/>
    </location>
</feature>
<feature type="compositionally biased region" description="Basic and acidic residues" evidence="1">
    <location>
        <begin position="255"/>
        <end position="291"/>
    </location>
</feature>
<comment type="caution">
    <text evidence="3">The sequence shown here is derived from an EMBL/GenBank/DDBJ whole genome shotgun (WGS) entry which is preliminary data.</text>
</comment>
<feature type="compositionally biased region" description="Basic and acidic residues" evidence="1">
    <location>
        <begin position="407"/>
        <end position="421"/>
    </location>
</feature>
<reference evidence="3 4" key="1">
    <citation type="journal article" date="2019" name="Commun. Biol.">
        <title>The bagworm genome reveals a unique fibroin gene that provides high tensile strength.</title>
        <authorList>
            <person name="Kono N."/>
            <person name="Nakamura H."/>
            <person name="Ohtoshi R."/>
            <person name="Tomita M."/>
            <person name="Numata K."/>
            <person name="Arakawa K."/>
        </authorList>
    </citation>
    <scope>NUCLEOTIDE SEQUENCE [LARGE SCALE GENOMIC DNA]</scope>
</reference>
<feature type="region of interest" description="Disordered" evidence="1">
    <location>
        <begin position="321"/>
        <end position="344"/>
    </location>
</feature>
<keyword evidence="4" id="KW-1185">Reference proteome</keyword>
<protein>
    <submittedName>
        <fullName evidence="3">Uncharacterized protein</fullName>
    </submittedName>
</protein>
<dbReference type="Pfam" id="PF16009">
    <property type="entry name" value="DUF4779"/>
    <property type="match status" value="1"/>
</dbReference>
<accession>A0A4C1Z8S6</accession>
<proteinExistence type="predicted"/>